<dbReference type="InterPro" id="IPR011990">
    <property type="entry name" value="TPR-like_helical_dom_sf"/>
</dbReference>
<dbReference type="InterPro" id="IPR027417">
    <property type="entry name" value="P-loop_NTPase"/>
</dbReference>
<dbReference type="SUPFAM" id="SSF48452">
    <property type="entry name" value="TPR-like"/>
    <property type="match status" value="2"/>
</dbReference>
<sequence length="839" mass="97868">MLISRETLNSEINEFINNDVYTKSLLIIKGVYGVGKTTFLNQFRESNLKEKLWLVLDFSEHSENSYLFLKKTVEKFVDESGIKFKTKKFESSEFFKSLLSNFGLNGSLAYTEAAQLGVKSELHLISILKSIIASKFEYYSASIRESDKDHFPIILARMVKEICQTSNFRLFLILDECEEMNYNSSIFIEELLKSDIKISLLCSMKEDIGTMDNKYFSTVVVQYMLEKSGLTNYKQLPINSFSEDETALYISQKYNRNFEKSDEMIQNIHNLSGGLPLILNVISSNCSLNELELNGGSYKITEIESLELLYNRVIDSVTESQNKILWYVALSGGFIDEDVLGSILDELNIINYASELGRMQRKNLLVYDEDNNCFKIKYTLISNYMCSSSLKSNYEKKAYYKRILKGYLDLVRNKKNEYIIMNLYWNLKRYQDFYQSAINYTRSLVKNGNPDNAIQIIDSILKKQISDEYQANIIILKSILIEANYSVKEFKNCTEIYKSFTSEEFSMLKIEKFYYEMVYTVAKAYYYQNSYINSIECMQMLLKEVNQIDRNIYHNCMLLLSSAYDLCGDFNNSIRVYNEGAEKAAKETDYYAQGLYHLSCQMVAMRYDECIDKLEKAVSTFRNSKIHVHKLAYSLNNLGIEQLMGGESKLAFDNLEESLNIFEKTAIIEQHFVQNNLGLYYYFIESPDLARIHLLQALKGAMSPLQYAYVNNNLGVCFMKYDVITALKYFQDAEKSAQNCPDPVVYSNIYYNLARYYFINKNMTKVSDYLKKGRIERISKHPQYMQLKYKYLYLMKRSKEGNKSITNNNFKLSLAPNDCDRRLAFYNSEWQLGELMFYN</sequence>
<comment type="caution">
    <text evidence="1">The sequence shown here is derived from an EMBL/GenBank/DDBJ whole genome shotgun (WGS) entry which is preliminary data.</text>
</comment>
<dbReference type="AlphaFoldDB" id="A0A923KWE4"/>
<dbReference type="OrthoDB" id="3035986at2"/>
<gene>
    <name evidence="1" type="ORF">GH810_06575</name>
</gene>
<evidence type="ECO:0000313" key="2">
    <source>
        <dbReference type="Proteomes" id="UP000616595"/>
    </source>
</evidence>
<name>A0A923KWE4_9FIRM</name>
<dbReference type="Gene3D" id="1.25.40.10">
    <property type="entry name" value="Tetratricopeptide repeat domain"/>
    <property type="match status" value="1"/>
</dbReference>
<dbReference type="Gene3D" id="3.40.50.300">
    <property type="entry name" value="P-loop containing nucleotide triphosphate hydrolases"/>
    <property type="match status" value="1"/>
</dbReference>
<organism evidence="1 2">
    <name type="scientific">Acetobacterium paludosum</name>
    <dbReference type="NCBI Taxonomy" id="52693"/>
    <lineage>
        <taxon>Bacteria</taxon>
        <taxon>Bacillati</taxon>
        <taxon>Bacillota</taxon>
        <taxon>Clostridia</taxon>
        <taxon>Eubacteriales</taxon>
        <taxon>Eubacteriaceae</taxon>
        <taxon>Acetobacterium</taxon>
    </lineage>
</organism>
<evidence type="ECO:0008006" key="3">
    <source>
        <dbReference type="Google" id="ProtNLM"/>
    </source>
</evidence>
<accession>A0A923KWE4</accession>
<dbReference type="SUPFAM" id="SSF52540">
    <property type="entry name" value="P-loop containing nucleoside triphosphate hydrolases"/>
    <property type="match status" value="1"/>
</dbReference>
<keyword evidence="2" id="KW-1185">Reference proteome</keyword>
<reference evidence="1" key="1">
    <citation type="submission" date="2019-10" db="EMBL/GenBank/DDBJ databases">
        <authorList>
            <person name="Ross D.E."/>
            <person name="Gulliver D."/>
        </authorList>
    </citation>
    <scope>NUCLEOTIDE SEQUENCE</scope>
    <source>
        <strain evidence="1">DER-2019</strain>
    </source>
</reference>
<dbReference type="RefSeq" id="WP_148566197.1">
    <property type="nucleotide sequence ID" value="NZ_RXYA01000003.1"/>
</dbReference>
<dbReference type="Proteomes" id="UP000616595">
    <property type="component" value="Unassembled WGS sequence"/>
</dbReference>
<evidence type="ECO:0000313" key="1">
    <source>
        <dbReference type="EMBL" id="MBC3887973.1"/>
    </source>
</evidence>
<protein>
    <recommendedName>
        <fullName evidence="3">Tetratricopeptide repeat protein</fullName>
    </recommendedName>
</protein>
<dbReference type="EMBL" id="WJBD01000006">
    <property type="protein sequence ID" value="MBC3887973.1"/>
    <property type="molecule type" value="Genomic_DNA"/>
</dbReference>
<proteinExistence type="predicted"/>
<reference evidence="1" key="2">
    <citation type="submission" date="2020-10" db="EMBL/GenBank/DDBJ databases">
        <title>Comparative genomics of the Acetobacterium genus.</title>
        <authorList>
            <person name="Marshall C."/>
            <person name="May H."/>
            <person name="Norman S."/>
        </authorList>
    </citation>
    <scope>NUCLEOTIDE SEQUENCE</scope>
    <source>
        <strain evidence="1">DER-2019</strain>
    </source>
</reference>